<dbReference type="AlphaFoldDB" id="A0A3P3VS84"/>
<dbReference type="GO" id="GO:0003724">
    <property type="term" value="F:RNA helicase activity"/>
    <property type="evidence" value="ECO:0007669"/>
    <property type="project" value="UniProtKB-UniRule"/>
</dbReference>
<evidence type="ECO:0000256" key="9">
    <source>
        <dbReference type="HAMAP-Rule" id="MF_00964"/>
    </source>
</evidence>
<comment type="caution">
    <text evidence="15">The sequence shown here is derived from an EMBL/GenBank/DDBJ whole genome shotgun (WGS) entry which is preliminary data.</text>
</comment>
<dbReference type="FunFam" id="3.40.50.300:FF:000108">
    <property type="entry name" value="ATP-dependent RNA helicase RhlE"/>
    <property type="match status" value="1"/>
</dbReference>
<evidence type="ECO:0000259" key="12">
    <source>
        <dbReference type="PROSITE" id="PS51192"/>
    </source>
</evidence>
<evidence type="ECO:0000256" key="3">
    <source>
        <dbReference type="ARBA" id="ARBA00022801"/>
    </source>
</evidence>
<name>A0A3P3VS84_9MICO</name>
<dbReference type="GO" id="GO:0005829">
    <property type="term" value="C:cytosol"/>
    <property type="evidence" value="ECO:0007669"/>
    <property type="project" value="TreeGrafter"/>
</dbReference>
<feature type="region of interest" description="Disordered" evidence="11">
    <location>
        <begin position="1"/>
        <end position="64"/>
    </location>
</feature>
<evidence type="ECO:0000256" key="6">
    <source>
        <dbReference type="ARBA" id="ARBA00022884"/>
    </source>
</evidence>
<reference evidence="15 16" key="1">
    <citation type="submission" date="2018-11" db="EMBL/GenBank/DDBJ databases">
        <title>YIM 102482-1 draft genome.</title>
        <authorList>
            <person name="Li G."/>
            <person name="Jiang Y."/>
        </authorList>
    </citation>
    <scope>NUCLEOTIDE SEQUENCE [LARGE SCALE GENOMIC DNA]</scope>
    <source>
        <strain evidence="15 16">YIM 102482-1</strain>
    </source>
</reference>
<evidence type="ECO:0000259" key="14">
    <source>
        <dbReference type="PROSITE" id="PS51195"/>
    </source>
</evidence>
<dbReference type="Proteomes" id="UP000274391">
    <property type="component" value="Unassembled WGS sequence"/>
</dbReference>
<evidence type="ECO:0000313" key="16">
    <source>
        <dbReference type="Proteomes" id="UP000274391"/>
    </source>
</evidence>
<feature type="compositionally biased region" description="Polar residues" evidence="11">
    <location>
        <begin position="1"/>
        <end position="11"/>
    </location>
</feature>
<dbReference type="InterPro" id="IPR000629">
    <property type="entry name" value="RNA-helicase_DEAD-box_CS"/>
</dbReference>
<dbReference type="InterPro" id="IPR028618">
    <property type="entry name" value="DEAD_helicase_DeaD"/>
</dbReference>
<evidence type="ECO:0000313" key="15">
    <source>
        <dbReference type="EMBL" id="RRJ85652.1"/>
    </source>
</evidence>
<dbReference type="SUPFAM" id="SSF52540">
    <property type="entry name" value="P-loop containing nucleoside triphosphate hydrolases"/>
    <property type="match status" value="1"/>
</dbReference>
<sequence>MTHPSDFQNSDDLGLTDDLNLVGEDNASTTDSESEQPEAQQPEVTEAPKQADKPESNEPTFADLGLSDDVLAAITEIGYETPSPIQAATIPTLLEGRDVVGLAQTGTGKTAAFALPILSRLEPGKRVPQALVLSPTRELAIQVAESFEKFAAKMPEVHLLPVYGGQAYGVQLSALRRGVDVVVGTPGRVIDHIKKGTLDLSQLRFLVLDEADEMLKMGFAEDVEEILSATPEEKQVALFSATMPQQIRRISKQYLRNAAEITVKSKTATATNVTQRYLVVAHARKVDALTRILEVEEFDGMIVFARTKSETEELAERLRARGLAAAAINGDIQQAQRERIVGDLKSGKIDILVATDVAARGLDVERISHVVNFSIPTDPESYVHRIGRTGRAGRSGAAISFITPRERRLLGIIERTTRQPLEEMQLPTAEDINTTRLARFDDAITQALEQTERISAFRDIIDHYVRHNDVPESDVAAALAVVAQGETPLLLDPAKDDLKSFNDRGRDRDRDRGDRDDHGPRQRRNDLVQYRIEVGRNDRVQPGYIVGALANEGGLGRDEIGHIRIMPNFSIVELPADLSQETLSRLEHTEIAGQRIDLKRDSRPAPRERGGDDRGGYRGGGYRENRGGYRDDRGGGRGGYRDDRGGRGGYRGDRDDRGDRGGFRGDRDNRGDRGGFRDDRGGGRGGFGGNRDDRGGRGGWQGGEGRSDRKPRW</sequence>
<feature type="domain" description="DEAD-box RNA helicase Q" evidence="14">
    <location>
        <begin position="59"/>
        <end position="87"/>
    </location>
</feature>
<feature type="region of interest" description="Disordered" evidence="11">
    <location>
        <begin position="493"/>
        <end position="526"/>
    </location>
</feature>
<dbReference type="CDD" id="cd18787">
    <property type="entry name" value="SF2_C_DEAD"/>
    <property type="match status" value="1"/>
</dbReference>
<feature type="region of interest" description="Disordered" evidence="11">
    <location>
        <begin position="594"/>
        <end position="713"/>
    </location>
</feature>
<dbReference type="InterPro" id="IPR011545">
    <property type="entry name" value="DEAD/DEAH_box_helicase_dom"/>
</dbReference>
<dbReference type="GO" id="GO:0006401">
    <property type="term" value="P:RNA catabolic process"/>
    <property type="evidence" value="ECO:0007669"/>
    <property type="project" value="UniProtKB-UniRule"/>
</dbReference>
<keyword evidence="4 9" id="KW-0347">Helicase</keyword>
<keyword evidence="16" id="KW-1185">Reference proteome</keyword>
<evidence type="ECO:0000256" key="7">
    <source>
        <dbReference type="ARBA" id="ARBA00023016"/>
    </source>
</evidence>
<dbReference type="GO" id="GO:0016887">
    <property type="term" value="F:ATP hydrolysis activity"/>
    <property type="evidence" value="ECO:0007669"/>
    <property type="project" value="RHEA"/>
</dbReference>
<dbReference type="Pfam" id="PF00271">
    <property type="entry name" value="Helicase_C"/>
    <property type="match status" value="1"/>
</dbReference>
<evidence type="ECO:0000256" key="5">
    <source>
        <dbReference type="ARBA" id="ARBA00022840"/>
    </source>
</evidence>
<keyword evidence="3 9" id="KW-0378">Hydrolase</keyword>
<dbReference type="CDD" id="cd12499">
    <property type="entry name" value="RRM_EcCsdA_like"/>
    <property type="match status" value="1"/>
</dbReference>
<keyword evidence="6 9" id="KW-0694">RNA-binding</keyword>
<comment type="similarity">
    <text evidence="9">Belongs to the DEAD box helicase family. DeaD/CsdA subfamily.</text>
</comment>
<dbReference type="PROSITE" id="PS51192">
    <property type="entry name" value="HELICASE_ATP_BIND_1"/>
    <property type="match status" value="1"/>
</dbReference>
<dbReference type="PANTHER" id="PTHR47963">
    <property type="entry name" value="DEAD-BOX ATP-DEPENDENT RNA HELICASE 47, MITOCHONDRIAL"/>
    <property type="match status" value="1"/>
</dbReference>
<dbReference type="Pfam" id="PF00270">
    <property type="entry name" value="DEAD"/>
    <property type="match status" value="1"/>
</dbReference>
<dbReference type="InterPro" id="IPR012677">
    <property type="entry name" value="Nucleotide-bd_a/b_plait_sf"/>
</dbReference>
<dbReference type="InterPro" id="IPR057325">
    <property type="entry name" value="DeaD_dimer"/>
</dbReference>
<dbReference type="EMBL" id="RQVS01000022">
    <property type="protein sequence ID" value="RRJ85652.1"/>
    <property type="molecule type" value="Genomic_DNA"/>
</dbReference>
<dbReference type="InterPro" id="IPR027417">
    <property type="entry name" value="P-loop_NTPase"/>
</dbReference>
<dbReference type="GO" id="GO:0033592">
    <property type="term" value="F:RNA strand annealing activity"/>
    <property type="evidence" value="ECO:0007669"/>
    <property type="project" value="TreeGrafter"/>
</dbReference>
<dbReference type="InterPro" id="IPR044742">
    <property type="entry name" value="DEAD/DEAH_RhlB"/>
</dbReference>
<dbReference type="SMART" id="SM00487">
    <property type="entry name" value="DEXDc"/>
    <property type="match status" value="1"/>
</dbReference>
<dbReference type="HAMAP" id="MF_00964">
    <property type="entry name" value="DEAD_helicase_DeaD"/>
    <property type="match status" value="1"/>
</dbReference>
<dbReference type="GO" id="GO:0005524">
    <property type="term" value="F:ATP binding"/>
    <property type="evidence" value="ECO:0007669"/>
    <property type="project" value="UniProtKB-UniRule"/>
</dbReference>
<dbReference type="Gene3D" id="3.40.50.300">
    <property type="entry name" value="P-loop containing nucleotide triphosphate hydrolases"/>
    <property type="match status" value="2"/>
</dbReference>
<feature type="domain" description="Helicase ATP-binding" evidence="12">
    <location>
        <begin position="90"/>
        <end position="261"/>
    </location>
</feature>
<dbReference type="OrthoDB" id="9805696at2"/>
<evidence type="ECO:0000256" key="4">
    <source>
        <dbReference type="ARBA" id="ARBA00022806"/>
    </source>
</evidence>
<protein>
    <recommendedName>
        <fullName evidence="9">ATP-dependent RNA helicase DeaD</fullName>
        <ecNumber evidence="9">3.6.4.13</ecNumber>
    </recommendedName>
    <alternativeName>
        <fullName evidence="9">Cold-shock DEAD box protein A</fullName>
    </alternativeName>
</protein>
<dbReference type="GO" id="GO:0005840">
    <property type="term" value="C:ribosome"/>
    <property type="evidence" value="ECO:0007669"/>
    <property type="project" value="TreeGrafter"/>
</dbReference>
<dbReference type="RefSeq" id="WP_124973940.1">
    <property type="nucleotide sequence ID" value="NZ_RQVS01000022.1"/>
</dbReference>
<dbReference type="InterPro" id="IPR001650">
    <property type="entry name" value="Helicase_C-like"/>
</dbReference>
<feature type="compositionally biased region" description="Basic and acidic residues" evidence="11">
    <location>
        <begin position="594"/>
        <end position="682"/>
    </location>
</feature>
<evidence type="ECO:0000256" key="1">
    <source>
        <dbReference type="ARBA" id="ARBA00022490"/>
    </source>
</evidence>
<feature type="domain" description="Helicase C-terminal" evidence="13">
    <location>
        <begin position="288"/>
        <end position="432"/>
    </location>
</feature>
<keyword evidence="2 9" id="KW-0547">Nucleotide-binding</keyword>
<dbReference type="PROSITE" id="PS00039">
    <property type="entry name" value="DEAD_ATP_HELICASE"/>
    <property type="match status" value="1"/>
</dbReference>
<dbReference type="PROSITE" id="PS51194">
    <property type="entry name" value="HELICASE_CTER"/>
    <property type="match status" value="1"/>
</dbReference>
<dbReference type="EC" id="3.6.4.13" evidence="9"/>
<evidence type="ECO:0000259" key="13">
    <source>
        <dbReference type="PROSITE" id="PS51194"/>
    </source>
</evidence>
<organism evidence="15 16">
    <name type="scientific">Gulosibacter macacae</name>
    <dbReference type="NCBI Taxonomy" id="2488791"/>
    <lineage>
        <taxon>Bacteria</taxon>
        <taxon>Bacillati</taxon>
        <taxon>Actinomycetota</taxon>
        <taxon>Actinomycetes</taxon>
        <taxon>Micrococcales</taxon>
        <taxon>Microbacteriaceae</taxon>
        <taxon>Gulosibacter</taxon>
    </lineage>
</organism>
<evidence type="ECO:0000256" key="10">
    <source>
        <dbReference type="PROSITE-ProRule" id="PRU00552"/>
    </source>
</evidence>
<evidence type="ECO:0000256" key="2">
    <source>
        <dbReference type="ARBA" id="ARBA00022741"/>
    </source>
</evidence>
<evidence type="ECO:0000256" key="8">
    <source>
        <dbReference type="ARBA" id="ARBA00047984"/>
    </source>
</evidence>
<dbReference type="GO" id="GO:0000027">
    <property type="term" value="P:ribosomal large subunit assembly"/>
    <property type="evidence" value="ECO:0007669"/>
    <property type="project" value="UniProtKB-UniRule"/>
</dbReference>
<comment type="subcellular location">
    <subcellularLocation>
        <location evidence="9">Cytoplasm</location>
    </subcellularLocation>
</comment>
<accession>A0A3P3VS84</accession>
<dbReference type="Gene3D" id="3.30.70.330">
    <property type="match status" value="1"/>
</dbReference>
<proteinExistence type="inferred from homology"/>
<keyword evidence="7 9" id="KW-0346">Stress response</keyword>
<dbReference type="InterPro" id="IPR005580">
    <property type="entry name" value="DbpA/CsdA_RNA-bd_dom"/>
</dbReference>
<dbReference type="Pfam" id="PF03880">
    <property type="entry name" value="DbpA"/>
    <property type="match status" value="1"/>
</dbReference>
<dbReference type="GO" id="GO:0070417">
    <property type="term" value="P:cellular response to cold"/>
    <property type="evidence" value="ECO:0007669"/>
    <property type="project" value="InterPro"/>
</dbReference>
<dbReference type="PANTHER" id="PTHR47963:SF8">
    <property type="entry name" value="ATP-DEPENDENT RNA HELICASE DEAD"/>
    <property type="match status" value="1"/>
</dbReference>
<keyword evidence="5 9" id="KW-0067">ATP-binding</keyword>
<feature type="short sequence motif" description="Q motif" evidence="10">
    <location>
        <begin position="59"/>
        <end position="87"/>
    </location>
</feature>
<dbReference type="InterPro" id="IPR014014">
    <property type="entry name" value="RNA_helicase_DEAD_Q_motif"/>
</dbReference>
<comment type="function">
    <text evidence="9">DEAD-box RNA helicase involved in various cellular processes at low temperature, including ribosome biogenesis, mRNA degradation and translation initiation.</text>
</comment>
<keyword evidence="1 9" id="KW-0963">Cytoplasm</keyword>
<dbReference type="CDD" id="cd00268">
    <property type="entry name" value="DEADc"/>
    <property type="match status" value="1"/>
</dbReference>
<dbReference type="PROSITE" id="PS51195">
    <property type="entry name" value="Q_MOTIF"/>
    <property type="match status" value="1"/>
</dbReference>
<comment type="catalytic activity">
    <reaction evidence="8 9">
        <text>ATP + H2O = ADP + phosphate + H(+)</text>
        <dbReference type="Rhea" id="RHEA:13065"/>
        <dbReference type="ChEBI" id="CHEBI:15377"/>
        <dbReference type="ChEBI" id="CHEBI:15378"/>
        <dbReference type="ChEBI" id="CHEBI:30616"/>
        <dbReference type="ChEBI" id="CHEBI:43474"/>
        <dbReference type="ChEBI" id="CHEBI:456216"/>
        <dbReference type="EC" id="3.6.4.13"/>
    </reaction>
</comment>
<dbReference type="SMART" id="SM00490">
    <property type="entry name" value="HELICc"/>
    <property type="match status" value="1"/>
</dbReference>
<dbReference type="InterPro" id="IPR034415">
    <property type="entry name" value="CsdA_RRM"/>
</dbReference>
<dbReference type="InterPro" id="IPR014001">
    <property type="entry name" value="Helicase_ATP-bd"/>
</dbReference>
<gene>
    <name evidence="9" type="primary">deaD</name>
    <name evidence="9" type="synonym">csdA</name>
    <name evidence="15" type="ORF">EG850_12380</name>
</gene>
<dbReference type="InterPro" id="IPR050547">
    <property type="entry name" value="DEAD_box_RNA_helicases"/>
</dbReference>
<dbReference type="Pfam" id="PF25399">
    <property type="entry name" value="DeaD_dimer"/>
    <property type="match status" value="1"/>
</dbReference>
<evidence type="ECO:0000256" key="11">
    <source>
        <dbReference type="SAM" id="MobiDB-lite"/>
    </source>
</evidence>